<evidence type="ECO:0000259" key="1">
    <source>
        <dbReference type="Pfam" id="PF08522"/>
    </source>
</evidence>
<evidence type="ECO:0000313" key="2">
    <source>
        <dbReference type="EMBL" id="RFM30547.1"/>
    </source>
</evidence>
<dbReference type="Pfam" id="PF08522">
    <property type="entry name" value="BT_3987-like_N"/>
    <property type="match status" value="1"/>
</dbReference>
<keyword evidence="3" id="KW-1185">Reference proteome</keyword>
<name>A0A3E1NRL0_9BACT</name>
<dbReference type="PROSITE" id="PS51257">
    <property type="entry name" value="PROKAR_LIPOPROTEIN"/>
    <property type="match status" value="1"/>
</dbReference>
<sequence length="324" mass="34448">MRFSLKHILPVLAATAMGATSCLKDAPAVDPSQSNSVVEFANTGSIVSGANAAYARFSSDLGVLKTGDSAKFNVNVSYSGADAAPTDITVNLAVDTAALTAYNNSDDGDYVAPPTTIYKVPSSVVIKKGTHQSQVQVTVVVNASYDFNVNYALPLTIASASSGIISGNFGKAIYSFSARNSYDGKYTITGTFNDTQSGAFNGWYPLDEELITYSGNSIALKDVEYSGNYGHPFYSDASGSKSYYGNFAPIFYFDASGNVTSVTNYYGQATNSQKRAAQLDPTGINKITFNADGSVKSFAVTYWMVQAGVNRTKFDEVFTYTGAR</sequence>
<feature type="domain" description="BT-3987-like N-terminal" evidence="1">
    <location>
        <begin position="60"/>
        <end position="162"/>
    </location>
</feature>
<organism evidence="2 3">
    <name type="scientific">Deminuibacter soli</name>
    <dbReference type="NCBI Taxonomy" id="2291815"/>
    <lineage>
        <taxon>Bacteria</taxon>
        <taxon>Pseudomonadati</taxon>
        <taxon>Bacteroidota</taxon>
        <taxon>Chitinophagia</taxon>
        <taxon>Chitinophagales</taxon>
        <taxon>Chitinophagaceae</taxon>
        <taxon>Deminuibacter</taxon>
    </lineage>
</organism>
<dbReference type="EMBL" id="QTJU01000001">
    <property type="protein sequence ID" value="RFM30547.1"/>
    <property type="molecule type" value="Genomic_DNA"/>
</dbReference>
<evidence type="ECO:0000313" key="3">
    <source>
        <dbReference type="Proteomes" id="UP000261284"/>
    </source>
</evidence>
<protein>
    <submittedName>
        <fullName evidence="2">DUF1735 domain-containing protein</fullName>
    </submittedName>
</protein>
<reference evidence="2 3" key="1">
    <citation type="submission" date="2018-08" db="EMBL/GenBank/DDBJ databases">
        <title>Chitinophagaceae sp. K23C18032701, a novel bacterium isolated from forest soil.</title>
        <authorList>
            <person name="Wang C."/>
        </authorList>
    </citation>
    <scope>NUCLEOTIDE SEQUENCE [LARGE SCALE GENOMIC DNA]</scope>
    <source>
        <strain evidence="2 3">K23C18032701</strain>
    </source>
</reference>
<dbReference type="OrthoDB" id="740324at2"/>
<dbReference type="Gene3D" id="2.60.40.1740">
    <property type="entry name" value="hypothetical protein (bacova_03559)"/>
    <property type="match status" value="1"/>
</dbReference>
<gene>
    <name evidence="2" type="ORF">DXN05_06225</name>
</gene>
<accession>A0A3E1NRL0</accession>
<dbReference type="AlphaFoldDB" id="A0A3E1NRL0"/>
<dbReference type="RefSeq" id="WP_116846303.1">
    <property type="nucleotide sequence ID" value="NZ_QTJU01000001.1"/>
</dbReference>
<proteinExistence type="predicted"/>
<dbReference type="InterPro" id="IPR013728">
    <property type="entry name" value="BT_3987-like_N"/>
</dbReference>
<comment type="caution">
    <text evidence="2">The sequence shown here is derived from an EMBL/GenBank/DDBJ whole genome shotgun (WGS) entry which is preliminary data.</text>
</comment>
<dbReference type="Proteomes" id="UP000261284">
    <property type="component" value="Unassembled WGS sequence"/>
</dbReference>